<gene>
    <name evidence="3" type="ORF">DERYTH_LOCUS4559</name>
</gene>
<accession>A0A9N9AMA5</accession>
<feature type="coiled-coil region" evidence="1">
    <location>
        <begin position="88"/>
        <end position="122"/>
    </location>
</feature>
<dbReference type="Proteomes" id="UP000789405">
    <property type="component" value="Unassembled WGS sequence"/>
</dbReference>
<evidence type="ECO:0000256" key="1">
    <source>
        <dbReference type="SAM" id="Coils"/>
    </source>
</evidence>
<feature type="transmembrane region" description="Helical" evidence="2">
    <location>
        <begin position="40"/>
        <end position="66"/>
    </location>
</feature>
<dbReference type="OrthoDB" id="10480939at2759"/>
<name>A0A9N9AMA5_9GLOM</name>
<dbReference type="EMBL" id="CAJVPY010001767">
    <property type="protein sequence ID" value="CAG8535700.1"/>
    <property type="molecule type" value="Genomic_DNA"/>
</dbReference>
<reference evidence="3" key="1">
    <citation type="submission" date="2021-06" db="EMBL/GenBank/DDBJ databases">
        <authorList>
            <person name="Kallberg Y."/>
            <person name="Tangrot J."/>
            <person name="Rosling A."/>
        </authorList>
    </citation>
    <scope>NUCLEOTIDE SEQUENCE</scope>
    <source>
        <strain evidence="3">MA453B</strain>
    </source>
</reference>
<proteinExistence type="predicted"/>
<evidence type="ECO:0000313" key="4">
    <source>
        <dbReference type="Proteomes" id="UP000789405"/>
    </source>
</evidence>
<feature type="non-terminal residue" evidence="3">
    <location>
        <position position="1"/>
    </location>
</feature>
<evidence type="ECO:0000313" key="3">
    <source>
        <dbReference type="EMBL" id="CAG8535700.1"/>
    </source>
</evidence>
<keyword evidence="2" id="KW-0812">Transmembrane</keyword>
<organism evidence="3 4">
    <name type="scientific">Dentiscutata erythropus</name>
    <dbReference type="NCBI Taxonomy" id="1348616"/>
    <lineage>
        <taxon>Eukaryota</taxon>
        <taxon>Fungi</taxon>
        <taxon>Fungi incertae sedis</taxon>
        <taxon>Mucoromycota</taxon>
        <taxon>Glomeromycotina</taxon>
        <taxon>Glomeromycetes</taxon>
        <taxon>Diversisporales</taxon>
        <taxon>Gigasporaceae</taxon>
        <taxon>Dentiscutata</taxon>
    </lineage>
</organism>
<dbReference type="AlphaFoldDB" id="A0A9N9AMA5"/>
<keyword evidence="4" id="KW-1185">Reference proteome</keyword>
<protein>
    <submittedName>
        <fullName evidence="3">26718_t:CDS:1</fullName>
    </submittedName>
</protein>
<comment type="caution">
    <text evidence="3">The sequence shown here is derived from an EMBL/GenBank/DDBJ whole genome shotgun (WGS) entry which is preliminary data.</text>
</comment>
<evidence type="ECO:0000256" key="2">
    <source>
        <dbReference type="SAM" id="Phobius"/>
    </source>
</evidence>
<sequence length="212" mass="24423">FISKQIIEMIKECKEMVKGYMKIRSTSNTFGHSVLFGGNALIIAGILAPPVLVPGIIVSVTAWLSVTSSDSNAIIKENEIYQNFEGFLANDKERHEALKDLLEDLKDAIEKLKEIRFRFESSEFEKHIIGKKKFKVIKNVLNKIFEVNADMSFDVDTYISLEVEHFTSHKVTRAAMEACLKLVLPLMNFYWIYRDYKEVESRTSLKDMEKND</sequence>
<keyword evidence="2" id="KW-0472">Membrane</keyword>
<keyword evidence="1" id="KW-0175">Coiled coil</keyword>
<keyword evidence="2" id="KW-1133">Transmembrane helix</keyword>